<evidence type="ECO:0000313" key="1">
    <source>
        <dbReference type="EMBL" id="ACB39802.1"/>
    </source>
</evidence>
<keyword evidence="2" id="KW-1185">Reference proteome</keyword>
<dbReference type="RefSeq" id="WP_012350222.1">
    <property type="nucleotide sequence ID" value="NC_010525.1"/>
</dbReference>
<protein>
    <submittedName>
        <fullName evidence="1">Uncharacterized protein</fullName>
    </submittedName>
</protein>
<dbReference type="Proteomes" id="UP000001694">
    <property type="component" value="Chromosome"/>
</dbReference>
<dbReference type="KEGG" id="tne:Tneu_0865"/>
<dbReference type="GeneID" id="6164344"/>
<accession>B1YDD9</accession>
<organism evidence="1 2">
    <name type="scientific">Pyrobaculum neutrophilum (strain DSM 2338 / JCM 9278 / NBRC 100436 / V24Sta)</name>
    <name type="common">Thermoproteus neutrophilus</name>
    <dbReference type="NCBI Taxonomy" id="444157"/>
    <lineage>
        <taxon>Archaea</taxon>
        <taxon>Thermoproteota</taxon>
        <taxon>Thermoprotei</taxon>
        <taxon>Thermoproteales</taxon>
        <taxon>Thermoproteaceae</taxon>
        <taxon>Pyrobaculum</taxon>
    </lineage>
</organism>
<dbReference type="EMBL" id="CP001014">
    <property type="protein sequence ID" value="ACB39802.1"/>
    <property type="molecule type" value="Genomic_DNA"/>
</dbReference>
<evidence type="ECO:0000313" key="2">
    <source>
        <dbReference type="Proteomes" id="UP000001694"/>
    </source>
</evidence>
<dbReference type="STRING" id="444157.Tneu_0865"/>
<dbReference type="eggNOG" id="arCOG03774">
    <property type="taxonomic scope" value="Archaea"/>
</dbReference>
<reference evidence="1" key="1">
    <citation type="submission" date="2008-03" db="EMBL/GenBank/DDBJ databases">
        <title>Complete sequence of Thermoproteus neutrophilus V24Sta.</title>
        <authorList>
            <consortium name="US DOE Joint Genome Institute"/>
            <person name="Copeland A."/>
            <person name="Lucas S."/>
            <person name="Lapidus A."/>
            <person name="Glavina del Rio T."/>
            <person name="Dalin E."/>
            <person name="Tice H."/>
            <person name="Bruce D."/>
            <person name="Goodwin L."/>
            <person name="Pitluck S."/>
            <person name="Sims D."/>
            <person name="Brettin T."/>
            <person name="Detter J.C."/>
            <person name="Han C."/>
            <person name="Kuske C.R."/>
            <person name="Schmutz J."/>
            <person name="Larimer F."/>
            <person name="Land M."/>
            <person name="Hauser L."/>
            <person name="Kyrpides N."/>
            <person name="Mikhailova N."/>
            <person name="Biddle J.F."/>
            <person name="Zhang Z."/>
            <person name="Fitz-Gibbon S.T."/>
            <person name="Lowe T.M."/>
            <person name="Saltikov C."/>
            <person name="House C.H."/>
            <person name="Richardson P."/>
        </authorList>
    </citation>
    <scope>NUCLEOTIDE SEQUENCE [LARGE SCALE GENOMIC DNA]</scope>
    <source>
        <strain evidence="1">V24Sta</strain>
    </source>
</reference>
<dbReference type="AlphaFoldDB" id="B1YDD9"/>
<name>B1YDD9_PYRNV</name>
<proteinExistence type="predicted"/>
<dbReference type="HOGENOM" id="CLU_1017875_0_0_2"/>
<gene>
    <name evidence="1" type="ordered locus">Tneu_0865</name>
</gene>
<dbReference type="OrthoDB" id="28178at2157"/>
<sequence length="278" mass="30399">MIPRDDIIAGVASTPLLSLLSELEEVKPSQRIRPLFDFLAEVGLMQRKGDKYRRASLPSRGELSPLAEAVSTLFQNLVFPYVAAGRRAGRLSPELQRALYVYTSAFQALRVTVAQELMSYGGLTLVAGWFPCGFSSELMSIAGRDLVIVEEREDVVALEVDRLSLLPIASGPLGQELAPASFYAFETLPLAGLGEVAEKYGVFDAAVVCHRGADLALLQKIAREVYYIVIRDRQLSYLATAIVEALGLAGNREEPPRRAQREEVGPFDVYILRGAGPT</sequence>